<dbReference type="InterPro" id="IPR052956">
    <property type="entry name" value="Mesenchyme-surface_protein"/>
</dbReference>
<name>A0A7Y6Q3S3_9HYPH</name>
<evidence type="ECO:0000313" key="4">
    <source>
        <dbReference type="Proteomes" id="UP000520198"/>
    </source>
</evidence>
<gene>
    <name evidence="3" type="ORF">HT585_06325</name>
</gene>
<organism evidence="3 4">
    <name type="scientific">Ensifer oleiphilus</name>
    <dbReference type="NCBI Taxonomy" id="2742698"/>
    <lineage>
        <taxon>Bacteria</taxon>
        <taxon>Pseudomonadati</taxon>
        <taxon>Pseudomonadota</taxon>
        <taxon>Alphaproteobacteria</taxon>
        <taxon>Hyphomicrobiales</taxon>
        <taxon>Rhizobiaceae</taxon>
        <taxon>Sinorhizobium/Ensifer group</taxon>
        <taxon>Ensifer</taxon>
    </lineage>
</organism>
<dbReference type="InterPro" id="IPR027372">
    <property type="entry name" value="Phytase-like_dom"/>
</dbReference>
<dbReference type="Gene3D" id="2.130.10.10">
    <property type="entry name" value="YVTN repeat-like/Quinoprotein amine dehydrogenase"/>
    <property type="match status" value="1"/>
</dbReference>
<dbReference type="Proteomes" id="UP000520198">
    <property type="component" value="Unassembled WGS sequence"/>
</dbReference>
<dbReference type="InterPro" id="IPR015943">
    <property type="entry name" value="WD40/YVTN_repeat-like_dom_sf"/>
</dbReference>
<dbReference type="AlphaFoldDB" id="A0A7Y6Q3S3"/>
<dbReference type="Pfam" id="PF13449">
    <property type="entry name" value="Phytase-like"/>
    <property type="match status" value="1"/>
</dbReference>
<sequence length="734" mass="77792">MGDFMTISSCRTALAAMLLASVAFPASAEPVFNRIASFAVADNLEGDARKETTSAEIITATEDGNTLIYSDSPGKRIGLIDISDAKAPKAAGIVSFTGEPTSVTVAGAKALVAVNTRESFTKPSGFLATVDVASKKVEATCDLGGQPDSVAVNKDRTLAAIAIENERDEEVNDGKIPQMPAGDLVILSLKDGIADCATIKHVSLTGLADVAGDDPEPEFVSFNGKDEIALTLQENNHIVIIDGKSGTVKTHFSAGSVDLKDIDTKRDGAIGFKDEQPGRKREPDAVKWLDDNRIVVANEGDYEGGSRGFTIFDTTGKVLFESAASFEHAIASIGHYPEKRSSAKGVEPEGLEAAKFGDDNLFFVLAERASVVGVYKDTGADPELLQLLPSGISPEGAIAIPSRNLLATANEVDLGEDGGARSHVMIYERGEGEAAYPQIRSAAKDGLPVGFGALSGLAAVADKPGFLHAVNDSVYASQPTIFTIDATQKPALITETLRITRDGAPAQKLDIEGIANDGEGGFWLASEGNADKLYSHALLKVNKKGEIKKEIALPEALRAGETRFGFEGVTVVGEGDDQVLWMAVQREWKDDEKGFVKLVSYKPSSEEWGAVRYPLEKADGGWVGLSEISVHGDYAYILERDNLIGQAAKLKKLYRVALAELKPAALGDELPVVKKEEVRDLIADLTALNGYVVDKVEGFTVDAAGNGYVVTDNDGVDDSSGETLFFSIGAIDAM</sequence>
<dbReference type="EMBL" id="JABWDU010000001">
    <property type="protein sequence ID" value="NVD38465.1"/>
    <property type="molecule type" value="Genomic_DNA"/>
</dbReference>
<evidence type="ECO:0000256" key="1">
    <source>
        <dbReference type="SAM" id="SignalP"/>
    </source>
</evidence>
<evidence type="ECO:0000313" key="3">
    <source>
        <dbReference type="EMBL" id="NVD38465.1"/>
    </source>
</evidence>
<comment type="caution">
    <text evidence="3">The sequence shown here is derived from an EMBL/GenBank/DDBJ whole genome shotgun (WGS) entry which is preliminary data.</text>
</comment>
<keyword evidence="1" id="KW-0732">Signal</keyword>
<feature type="domain" description="Phytase-like" evidence="2">
    <location>
        <begin position="450"/>
        <end position="714"/>
    </location>
</feature>
<proteinExistence type="predicted"/>
<feature type="chain" id="PRO_5031274674" evidence="1">
    <location>
        <begin position="29"/>
        <end position="734"/>
    </location>
</feature>
<dbReference type="InterPro" id="IPR011048">
    <property type="entry name" value="Haem_d1_sf"/>
</dbReference>
<protein>
    <submittedName>
        <fullName evidence="3">Esterase-like activity of phytase family protein</fullName>
    </submittedName>
</protein>
<reference evidence="3 4" key="1">
    <citation type="submission" date="2020-06" db="EMBL/GenBank/DDBJ databases">
        <authorList>
            <person name="Grouzdev D.S."/>
        </authorList>
    </citation>
    <scope>NUCLEOTIDE SEQUENCE [LARGE SCALE GENOMIC DNA]</scope>
    <source>
        <strain evidence="3 4">HO-A22</strain>
    </source>
</reference>
<evidence type="ECO:0000259" key="2">
    <source>
        <dbReference type="Pfam" id="PF13449"/>
    </source>
</evidence>
<keyword evidence="4" id="KW-1185">Reference proteome</keyword>
<dbReference type="SUPFAM" id="SSF51004">
    <property type="entry name" value="C-terminal (heme d1) domain of cytochrome cd1-nitrite reductase"/>
    <property type="match status" value="1"/>
</dbReference>
<feature type="signal peptide" evidence="1">
    <location>
        <begin position="1"/>
        <end position="28"/>
    </location>
</feature>
<dbReference type="PANTHER" id="PTHR46928:SF1">
    <property type="entry name" value="MESENCHYME-SPECIFIC CELL SURFACE GLYCOPROTEIN"/>
    <property type="match status" value="1"/>
</dbReference>
<accession>A0A7Y6Q3S3</accession>
<dbReference type="PANTHER" id="PTHR46928">
    <property type="entry name" value="MESENCHYME-SPECIFIC CELL SURFACE GLYCOPROTEIN"/>
    <property type="match status" value="1"/>
</dbReference>
<dbReference type="RefSeq" id="WP_176352077.1">
    <property type="nucleotide sequence ID" value="NZ_JABWDU010000001.1"/>
</dbReference>